<dbReference type="EMBL" id="BPLR01020431">
    <property type="protein sequence ID" value="GIX78659.1"/>
    <property type="molecule type" value="Genomic_DNA"/>
</dbReference>
<keyword evidence="2" id="KW-1185">Reference proteome</keyword>
<evidence type="ECO:0000313" key="1">
    <source>
        <dbReference type="EMBL" id="GIX78659.1"/>
    </source>
</evidence>
<organism evidence="1 2">
    <name type="scientific">Caerostris extrusa</name>
    <name type="common">Bark spider</name>
    <name type="synonym">Caerostris bankana</name>
    <dbReference type="NCBI Taxonomy" id="172846"/>
    <lineage>
        <taxon>Eukaryota</taxon>
        <taxon>Metazoa</taxon>
        <taxon>Ecdysozoa</taxon>
        <taxon>Arthropoda</taxon>
        <taxon>Chelicerata</taxon>
        <taxon>Arachnida</taxon>
        <taxon>Araneae</taxon>
        <taxon>Araneomorphae</taxon>
        <taxon>Entelegynae</taxon>
        <taxon>Araneoidea</taxon>
        <taxon>Araneidae</taxon>
        <taxon>Caerostris</taxon>
    </lineage>
</organism>
<sequence>MAATNWEPFGERQKEIKIVSKEWLQTQPFSGAALMRGLEARFVLLRVRWLELPDGEVTMQDGCEREEDRRLQMRKSVWPGSIVERKFFAFLRVSKRMDNICNSNKV</sequence>
<gene>
    <name evidence="1" type="ORF">CEXT_217051</name>
</gene>
<comment type="caution">
    <text evidence="1">The sequence shown here is derived from an EMBL/GenBank/DDBJ whole genome shotgun (WGS) entry which is preliminary data.</text>
</comment>
<reference evidence="1 2" key="1">
    <citation type="submission" date="2021-06" db="EMBL/GenBank/DDBJ databases">
        <title>Caerostris extrusa draft genome.</title>
        <authorList>
            <person name="Kono N."/>
            <person name="Arakawa K."/>
        </authorList>
    </citation>
    <scope>NUCLEOTIDE SEQUENCE [LARGE SCALE GENOMIC DNA]</scope>
</reference>
<accession>A0AAV4N5G7</accession>
<protein>
    <submittedName>
        <fullName evidence="1">Uncharacterized protein</fullName>
    </submittedName>
</protein>
<proteinExistence type="predicted"/>
<dbReference type="Proteomes" id="UP001054945">
    <property type="component" value="Unassembled WGS sequence"/>
</dbReference>
<evidence type="ECO:0000313" key="2">
    <source>
        <dbReference type="Proteomes" id="UP001054945"/>
    </source>
</evidence>
<dbReference type="AlphaFoldDB" id="A0AAV4N5G7"/>
<name>A0AAV4N5G7_CAEEX</name>